<sequence>MGLKFAPKLGTALVAGGSLGAGGTLAYNNTVPKNIQDALEREGIPFIRSISDEGAKNRAYKAVYVDNKGDIKTTINEINGQSTKENSFSQISTWCDGQLDSSYSWSYLKNNKEKIIKYCADQVPRTVEGRLQRIQDQKWIKDETSGADEAYKTIFAVYRYDQTFLAQINKDQSKSYSSSTTSQEGFSLLKTWCEKQLLSEVEIVKDDNLYSYVFWWCKPIGYKTTVQDKINHDYPNWIQAEEQDWETIKGLWQHTKDVFSLVDSNAFNSADGTTIQKDKYKEWCGATLKKNLYDDGIYKKDYLVAKSVCVEAKVQKILGIHKNVRDAIANKDSSS</sequence>
<gene>
    <name evidence="1" type="ORF">MHSWG343_04000</name>
</gene>
<comment type="caution">
    <text evidence="1">The sequence shown here is derived from an EMBL/GenBank/DDBJ whole genome shotgun (WGS) entry which is preliminary data.</text>
</comment>
<dbReference type="AlphaFoldDB" id="A0A478FR02"/>
<evidence type="ECO:0000313" key="1">
    <source>
        <dbReference type="EMBL" id="GCE63404.1"/>
    </source>
</evidence>
<protein>
    <submittedName>
        <fullName evidence="1">Uncharacterized protein</fullName>
    </submittedName>
</protein>
<proteinExistence type="predicted"/>
<dbReference type="EMBL" id="BIMN01000002">
    <property type="protein sequence ID" value="GCE63404.1"/>
    <property type="molecule type" value="Genomic_DNA"/>
</dbReference>
<evidence type="ECO:0000313" key="2">
    <source>
        <dbReference type="Proteomes" id="UP000324831"/>
    </source>
</evidence>
<dbReference type="Proteomes" id="UP000324831">
    <property type="component" value="Unassembled WGS sequence"/>
</dbReference>
<reference evidence="1 2" key="1">
    <citation type="submission" date="2019-01" db="EMBL/GenBank/DDBJ databases">
        <title>Draft genome sequences of Candidatus Mycoplasma haemohominis SWG34-3 identified from a patient with pyrexia, anemia and liver dysfunction.</title>
        <authorList>
            <person name="Sekizuka T."/>
            <person name="Hattori N."/>
            <person name="Katano H."/>
            <person name="Takuma T."/>
            <person name="Ito T."/>
            <person name="Arai N."/>
            <person name="Yanai R."/>
            <person name="Ishii S."/>
            <person name="Miura Y."/>
            <person name="Tokunaga T."/>
            <person name="Watanabe H."/>
            <person name="Nomura N."/>
            <person name="Eguchi J."/>
            <person name="Arai T."/>
            <person name="Hasegawa H."/>
            <person name="Nakamaki T."/>
            <person name="Wakita T."/>
            <person name="Niki Y."/>
            <person name="Kuroda M."/>
        </authorList>
    </citation>
    <scope>NUCLEOTIDE SEQUENCE [LARGE SCALE GENOMIC DNA]</scope>
    <source>
        <strain evidence="1">SWG34-3</strain>
    </source>
</reference>
<name>A0A478FR02_9MOLU</name>
<organism evidence="1 2">
    <name type="scientific">Candidatus Mycoplasma haematohominis</name>
    <dbReference type="NCBI Taxonomy" id="1494318"/>
    <lineage>
        <taxon>Bacteria</taxon>
        <taxon>Bacillati</taxon>
        <taxon>Mycoplasmatota</taxon>
        <taxon>Mollicutes</taxon>
        <taxon>Mycoplasmataceae</taxon>
        <taxon>Mycoplasma</taxon>
    </lineage>
</organism>
<accession>A0A478FR02</accession>